<dbReference type="eggNOG" id="ENOG5033CAQ">
    <property type="taxonomic scope" value="Bacteria"/>
</dbReference>
<feature type="compositionally biased region" description="Basic and acidic residues" evidence="1">
    <location>
        <begin position="29"/>
        <end position="40"/>
    </location>
</feature>
<feature type="transmembrane region" description="Helical" evidence="2">
    <location>
        <begin position="103"/>
        <end position="133"/>
    </location>
</feature>
<accession>D1PWR6</accession>
<evidence type="ECO:0000259" key="4">
    <source>
        <dbReference type="Pfam" id="PF19762"/>
    </source>
</evidence>
<evidence type="ECO:0000256" key="2">
    <source>
        <dbReference type="SAM" id="Phobius"/>
    </source>
</evidence>
<evidence type="ECO:0000256" key="3">
    <source>
        <dbReference type="SAM" id="SignalP"/>
    </source>
</evidence>
<dbReference type="AlphaFoldDB" id="D1PWR6"/>
<feature type="signal peptide" evidence="3">
    <location>
        <begin position="1"/>
        <end position="18"/>
    </location>
</feature>
<dbReference type="OrthoDB" id="1082891at2"/>
<dbReference type="HOGENOM" id="CLU_093833_0_0_10"/>
<dbReference type="RefSeq" id="WP_007173505.1">
    <property type="nucleotide sequence ID" value="NZ_GG704780.1"/>
</dbReference>
<proteinExistence type="predicted"/>
<keyword evidence="2" id="KW-0472">Membrane</keyword>
<keyword evidence="3" id="KW-0732">Signal</keyword>
<keyword evidence="6" id="KW-1185">Reference proteome</keyword>
<dbReference type="EMBL" id="ACKS01000060">
    <property type="protein sequence ID" value="EFA44153.1"/>
    <property type="molecule type" value="Genomic_DNA"/>
</dbReference>
<dbReference type="Pfam" id="PF19762">
    <property type="entry name" value="DUF6249"/>
    <property type="match status" value="1"/>
</dbReference>
<keyword evidence="2" id="KW-0812">Transmembrane</keyword>
<name>D1PWR6_9BACT</name>
<feature type="region of interest" description="Disordered" evidence="1">
    <location>
        <begin position="21"/>
        <end position="40"/>
    </location>
</feature>
<dbReference type="Proteomes" id="UP000003160">
    <property type="component" value="Unassembled WGS sequence"/>
</dbReference>
<evidence type="ECO:0000313" key="6">
    <source>
        <dbReference type="Proteomes" id="UP000003160"/>
    </source>
</evidence>
<comment type="caution">
    <text evidence="5">The sequence shown here is derived from an EMBL/GenBank/DDBJ whole genome shotgun (WGS) entry which is preliminary data.</text>
</comment>
<feature type="transmembrane region" description="Helical" evidence="2">
    <location>
        <begin position="199"/>
        <end position="216"/>
    </location>
</feature>
<feature type="domain" description="DUF6249" evidence="4">
    <location>
        <begin position="115"/>
        <end position="220"/>
    </location>
</feature>
<evidence type="ECO:0000256" key="1">
    <source>
        <dbReference type="SAM" id="MobiDB-lite"/>
    </source>
</evidence>
<feature type="transmembrane region" description="Helical" evidence="2">
    <location>
        <begin position="176"/>
        <end position="193"/>
    </location>
</feature>
<dbReference type="InterPro" id="IPR046216">
    <property type="entry name" value="DUF6249"/>
</dbReference>
<gene>
    <name evidence="5" type="ORF">HMPREF0645_1401</name>
</gene>
<sequence length="220" mass="23603">MKQYLIALTLMFALNAGAAGVQPRHRHHPQTEKADSTVRDEQQMISDTTVHDELEAFSDTTAAKLAGEEDTVYTSGTTITFDDSDDLESWVGKTLMKLVGGTIGIGGVIIAILIILAVLLCILAPFILVALVIRYLINGHNNRVALAEKAMETGQPIPDEMKPVARESPDFYKKRGIKNIAIGVGLTAMFAVWGADILMGVGILIACLGVGQLVIAKTSK</sequence>
<feature type="chain" id="PRO_5003025258" description="DUF6249 domain-containing protein" evidence="3">
    <location>
        <begin position="19"/>
        <end position="220"/>
    </location>
</feature>
<keyword evidence="2" id="KW-1133">Transmembrane helix</keyword>
<protein>
    <recommendedName>
        <fullName evidence="4">DUF6249 domain-containing protein</fullName>
    </recommendedName>
</protein>
<organism evidence="5 6">
    <name type="scientific">Hallella bergensis DSM 17361</name>
    <dbReference type="NCBI Taxonomy" id="585502"/>
    <lineage>
        <taxon>Bacteria</taxon>
        <taxon>Pseudomonadati</taxon>
        <taxon>Bacteroidota</taxon>
        <taxon>Bacteroidia</taxon>
        <taxon>Bacteroidales</taxon>
        <taxon>Prevotellaceae</taxon>
        <taxon>Hallella</taxon>
    </lineage>
</organism>
<evidence type="ECO:0000313" key="5">
    <source>
        <dbReference type="EMBL" id="EFA44153.1"/>
    </source>
</evidence>
<reference evidence="5 6" key="1">
    <citation type="submission" date="2009-10" db="EMBL/GenBank/DDBJ databases">
        <authorList>
            <person name="Qin X."/>
            <person name="Bachman B."/>
            <person name="Battles P."/>
            <person name="Bell A."/>
            <person name="Bess C."/>
            <person name="Bickham C."/>
            <person name="Chaboub L."/>
            <person name="Chen D."/>
            <person name="Coyle M."/>
            <person name="Deiros D.R."/>
            <person name="Dinh H."/>
            <person name="Forbes L."/>
            <person name="Fowler G."/>
            <person name="Francisco L."/>
            <person name="Fu Q."/>
            <person name="Gubbala S."/>
            <person name="Hale W."/>
            <person name="Han Y."/>
            <person name="Hemphill L."/>
            <person name="Highlander S.K."/>
            <person name="Hirani K."/>
            <person name="Hogues M."/>
            <person name="Jackson L."/>
            <person name="Jakkamsetti A."/>
            <person name="Javaid M."/>
            <person name="Jiang H."/>
            <person name="Korchina V."/>
            <person name="Kovar C."/>
            <person name="Lara F."/>
            <person name="Lee S."/>
            <person name="Mata R."/>
            <person name="Mathew T."/>
            <person name="Moen C."/>
            <person name="Morales K."/>
            <person name="Munidasa M."/>
            <person name="Nazareth L."/>
            <person name="Ngo R."/>
            <person name="Nguyen L."/>
            <person name="Okwuonu G."/>
            <person name="Ongeri F."/>
            <person name="Patil S."/>
            <person name="Petrosino J."/>
            <person name="Pham C."/>
            <person name="Pham P."/>
            <person name="Pu L.-L."/>
            <person name="Puazo M."/>
            <person name="Raj R."/>
            <person name="Reid J."/>
            <person name="Rouhana J."/>
            <person name="Saada N."/>
            <person name="Shang Y."/>
            <person name="Simmons D."/>
            <person name="Thornton R."/>
            <person name="Warren J."/>
            <person name="Weissenberger G."/>
            <person name="Zhang J."/>
            <person name="Zhang L."/>
            <person name="Zhou C."/>
            <person name="Zhu D."/>
            <person name="Muzny D."/>
            <person name="Worley K."/>
            <person name="Gibbs R."/>
        </authorList>
    </citation>
    <scope>NUCLEOTIDE SEQUENCE [LARGE SCALE GENOMIC DNA]</scope>
    <source>
        <strain evidence="5 6">DSM 17361</strain>
    </source>
</reference>